<proteinExistence type="inferred from homology"/>
<dbReference type="RefSeq" id="WP_209904415.1">
    <property type="nucleotide sequence ID" value="NZ_BAAAJW010000009.1"/>
</dbReference>
<dbReference type="PANTHER" id="PTHR24320:SF274">
    <property type="entry name" value="CHAIN DEHYDROGENASE, PUTATIVE (AFU_ORTHOLOGUE AFUA_4G00440)-RELATED"/>
    <property type="match status" value="1"/>
</dbReference>
<name>A0ABS4X590_9MICO</name>
<dbReference type="Pfam" id="PF00106">
    <property type="entry name" value="adh_short"/>
    <property type="match status" value="1"/>
</dbReference>
<dbReference type="EMBL" id="JAGIOD010000002">
    <property type="protein sequence ID" value="MBP2383629.1"/>
    <property type="molecule type" value="Genomic_DNA"/>
</dbReference>
<evidence type="ECO:0000313" key="3">
    <source>
        <dbReference type="EMBL" id="MBP2383629.1"/>
    </source>
</evidence>
<dbReference type="PANTHER" id="PTHR24320">
    <property type="entry name" value="RETINOL DEHYDROGENASE"/>
    <property type="match status" value="1"/>
</dbReference>
<dbReference type="Proteomes" id="UP001519290">
    <property type="component" value="Unassembled WGS sequence"/>
</dbReference>
<reference evidence="3 4" key="1">
    <citation type="submission" date="2021-03" db="EMBL/GenBank/DDBJ databases">
        <title>Sequencing the genomes of 1000 actinobacteria strains.</title>
        <authorList>
            <person name="Klenk H.-P."/>
        </authorList>
    </citation>
    <scope>NUCLEOTIDE SEQUENCE [LARGE SCALE GENOMIC DNA]</scope>
    <source>
        <strain evidence="3 4">DSM 14566</strain>
    </source>
</reference>
<comment type="similarity">
    <text evidence="1">Belongs to the short-chain dehydrogenases/reductases (SDR) family.</text>
</comment>
<gene>
    <name evidence="3" type="ORF">JOF43_003618</name>
</gene>
<evidence type="ECO:0000256" key="1">
    <source>
        <dbReference type="ARBA" id="ARBA00006484"/>
    </source>
</evidence>
<evidence type="ECO:0000256" key="2">
    <source>
        <dbReference type="ARBA" id="ARBA00023002"/>
    </source>
</evidence>
<accession>A0ABS4X590</accession>
<evidence type="ECO:0000313" key="4">
    <source>
        <dbReference type="Proteomes" id="UP001519290"/>
    </source>
</evidence>
<dbReference type="PRINTS" id="PR00081">
    <property type="entry name" value="GDHRDH"/>
</dbReference>
<dbReference type="SUPFAM" id="SSF51735">
    <property type="entry name" value="NAD(P)-binding Rossmann-fold domains"/>
    <property type="match status" value="1"/>
</dbReference>
<dbReference type="InterPro" id="IPR002347">
    <property type="entry name" value="SDR_fam"/>
</dbReference>
<dbReference type="InterPro" id="IPR036291">
    <property type="entry name" value="NAD(P)-bd_dom_sf"/>
</dbReference>
<sequence length="244" mass="25961">MSRILITGSTDGVGRATAASLQVDGHDIVVHARHDQRLSAVEELIARGARSVVGDLADPDELQGIAEQANGLGPFDAVIHNAGIIDGPALLPVNAVAPYVLTALIPASRLVYLSSSMHRGGHADLAGADWSGARNSVSYSDSKLFATTLMAAIARRWPNVRTHAVDPSWVPTKMGGPSASDDLALGHVTQAWLATSDDPEALVSGRYWHHRRIEEPHAAVHDERFQDELVASLAEHTGVDLPFT</sequence>
<keyword evidence="2" id="KW-0560">Oxidoreductase</keyword>
<protein>
    <submittedName>
        <fullName evidence="3">NAD(P)-dependent dehydrogenase (Short-subunit alcohol dehydrogenase family)</fullName>
    </submittedName>
</protein>
<dbReference type="Gene3D" id="3.40.50.720">
    <property type="entry name" value="NAD(P)-binding Rossmann-like Domain"/>
    <property type="match status" value="1"/>
</dbReference>
<organism evidence="3 4">
    <name type="scientific">Brachybacterium sacelli</name>
    <dbReference type="NCBI Taxonomy" id="173364"/>
    <lineage>
        <taxon>Bacteria</taxon>
        <taxon>Bacillati</taxon>
        <taxon>Actinomycetota</taxon>
        <taxon>Actinomycetes</taxon>
        <taxon>Micrococcales</taxon>
        <taxon>Dermabacteraceae</taxon>
        <taxon>Brachybacterium</taxon>
    </lineage>
</organism>
<keyword evidence="4" id="KW-1185">Reference proteome</keyword>
<comment type="caution">
    <text evidence="3">The sequence shown here is derived from an EMBL/GenBank/DDBJ whole genome shotgun (WGS) entry which is preliminary data.</text>
</comment>